<gene>
    <name evidence="2" type="ORF">Dsi01nite_082070</name>
</gene>
<sequence length="272" mass="29967">MDLASLAHVTDNSVGSQVERRRYAISNHRVIRRSRPYVVTPAVAMILLAVNAVWDVVCQRIGRDEWIVLDTGSTITLLVAVGGATLARGQYAMTVRPYLGWRFTRDDKGRGRVTSPEGAPRAIHLYVHNGGSGVAFVENVRYRLELAGGPTPDDRAGPSPWLTLDQTRQQLRQIGLIEERDFYLMIIGPAPMPPTANPFDGVHVLSLTSRAVHSISNLDIRFRATDLVGDVHEWTLTDYVAPQHRAEIRAYHATPTPTPAGDPAVAPGPREE</sequence>
<evidence type="ECO:0000256" key="1">
    <source>
        <dbReference type="SAM" id="MobiDB-lite"/>
    </source>
</evidence>
<proteinExistence type="predicted"/>
<dbReference type="EMBL" id="BONQ01000128">
    <property type="protein sequence ID" value="GIG50166.1"/>
    <property type="molecule type" value="Genomic_DNA"/>
</dbReference>
<name>A0A919PVR9_9ACTN</name>
<protein>
    <submittedName>
        <fullName evidence="2">Uncharacterized protein</fullName>
    </submittedName>
</protein>
<accession>A0A919PVR9</accession>
<comment type="caution">
    <text evidence="2">The sequence shown here is derived from an EMBL/GenBank/DDBJ whole genome shotgun (WGS) entry which is preliminary data.</text>
</comment>
<feature type="compositionally biased region" description="Low complexity" evidence="1">
    <location>
        <begin position="253"/>
        <end position="272"/>
    </location>
</feature>
<organism evidence="2 3">
    <name type="scientific">Dactylosporangium siamense</name>
    <dbReference type="NCBI Taxonomy" id="685454"/>
    <lineage>
        <taxon>Bacteria</taxon>
        <taxon>Bacillati</taxon>
        <taxon>Actinomycetota</taxon>
        <taxon>Actinomycetes</taxon>
        <taxon>Micromonosporales</taxon>
        <taxon>Micromonosporaceae</taxon>
        <taxon>Dactylosporangium</taxon>
    </lineage>
</organism>
<dbReference type="Proteomes" id="UP000660611">
    <property type="component" value="Unassembled WGS sequence"/>
</dbReference>
<keyword evidence="3" id="KW-1185">Reference proteome</keyword>
<dbReference type="AlphaFoldDB" id="A0A919PVR9"/>
<evidence type="ECO:0000313" key="2">
    <source>
        <dbReference type="EMBL" id="GIG50166.1"/>
    </source>
</evidence>
<feature type="region of interest" description="Disordered" evidence="1">
    <location>
        <begin position="252"/>
        <end position="272"/>
    </location>
</feature>
<reference evidence="2" key="1">
    <citation type="submission" date="2021-01" db="EMBL/GenBank/DDBJ databases">
        <title>Whole genome shotgun sequence of Dactylosporangium siamense NBRC 106093.</title>
        <authorList>
            <person name="Komaki H."/>
            <person name="Tamura T."/>
        </authorList>
    </citation>
    <scope>NUCLEOTIDE SEQUENCE</scope>
    <source>
        <strain evidence="2">NBRC 106093</strain>
    </source>
</reference>
<evidence type="ECO:0000313" key="3">
    <source>
        <dbReference type="Proteomes" id="UP000660611"/>
    </source>
</evidence>